<dbReference type="EC" id="3.4.21.88" evidence="13"/>
<keyword evidence="10 13" id="KW-0804">Transcription</keyword>
<dbReference type="InterPro" id="IPR036390">
    <property type="entry name" value="WH_DNA-bd_sf"/>
</dbReference>
<protein>
    <recommendedName>
        <fullName evidence="13">LexA repressor</fullName>
        <ecNumber evidence="13">3.4.21.88</ecNumber>
    </recommendedName>
</protein>
<feature type="site" description="Cleavage; by autolysis" evidence="13">
    <location>
        <begin position="94"/>
        <end position="95"/>
    </location>
</feature>
<evidence type="ECO:0000256" key="6">
    <source>
        <dbReference type="ARBA" id="ARBA00022801"/>
    </source>
</evidence>
<keyword evidence="5 13" id="KW-0227">DNA damage</keyword>
<dbReference type="Gene3D" id="1.10.10.10">
    <property type="entry name" value="Winged helix-like DNA-binding domain superfamily/Winged helix DNA-binding domain"/>
    <property type="match status" value="1"/>
</dbReference>
<gene>
    <name evidence="13" type="primary">lexA</name>
    <name evidence="17" type="ORF">SAMN05192546_105177</name>
</gene>
<keyword evidence="4 13" id="KW-0235">DNA replication</keyword>
<dbReference type="GO" id="GO:0006281">
    <property type="term" value="P:DNA repair"/>
    <property type="evidence" value="ECO:0007669"/>
    <property type="project" value="UniProtKB-UniRule"/>
</dbReference>
<organism evidence="17 18">
    <name type="scientific">Tindallia californiensis</name>
    <dbReference type="NCBI Taxonomy" id="159292"/>
    <lineage>
        <taxon>Bacteria</taxon>
        <taxon>Bacillati</taxon>
        <taxon>Bacillota</taxon>
        <taxon>Clostridia</taxon>
        <taxon>Peptostreptococcales</taxon>
        <taxon>Tindalliaceae</taxon>
        <taxon>Tindallia</taxon>
    </lineage>
</organism>
<proteinExistence type="inferred from homology"/>
<evidence type="ECO:0000256" key="9">
    <source>
        <dbReference type="ARBA" id="ARBA00023125"/>
    </source>
</evidence>
<accession>A0A1H3NLK5</accession>
<evidence type="ECO:0000256" key="5">
    <source>
        <dbReference type="ARBA" id="ARBA00022763"/>
    </source>
</evidence>
<dbReference type="EMBL" id="FNPV01000005">
    <property type="protein sequence ID" value="SDY89633.1"/>
    <property type="molecule type" value="Genomic_DNA"/>
</dbReference>
<evidence type="ECO:0000259" key="15">
    <source>
        <dbReference type="Pfam" id="PF00717"/>
    </source>
</evidence>
<keyword evidence="18" id="KW-1185">Reference proteome</keyword>
<dbReference type="Pfam" id="PF01726">
    <property type="entry name" value="LexA_DNA_bind"/>
    <property type="match status" value="1"/>
</dbReference>
<feature type="DNA-binding region" description="H-T-H motif" evidence="13">
    <location>
        <begin position="29"/>
        <end position="49"/>
    </location>
</feature>
<dbReference type="InterPro" id="IPR039418">
    <property type="entry name" value="LexA-like"/>
</dbReference>
<dbReference type="HAMAP" id="MF_00015">
    <property type="entry name" value="LexA"/>
    <property type="match status" value="1"/>
</dbReference>
<dbReference type="InterPro" id="IPR006200">
    <property type="entry name" value="LexA"/>
</dbReference>
<dbReference type="InterPro" id="IPR050077">
    <property type="entry name" value="LexA_repressor"/>
</dbReference>
<feature type="domain" description="LexA repressor DNA-binding" evidence="16">
    <location>
        <begin position="3"/>
        <end position="66"/>
    </location>
</feature>
<dbReference type="GO" id="GO:0003677">
    <property type="term" value="F:DNA binding"/>
    <property type="evidence" value="ECO:0007669"/>
    <property type="project" value="UniProtKB-UniRule"/>
</dbReference>
<evidence type="ECO:0000256" key="13">
    <source>
        <dbReference type="HAMAP-Rule" id="MF_00015"/>
    </source>
</evidence>
<keyword evidence="3 13" id="KW-0678">Repressor</keyword>
<dbReference type="InterPro" id="IPR015927">
    <property type="entry name" value="Peptidase_S24_S26A/B/C"/>
</dbReference>
<dbReference type="NCBIfam" id="TIGR00498">
    <property type="entry name" value="lexA"/>
    <property type="match status" value="1"/>
</dbReference>
<dbReference type="GO" id="GO:0006260">
    <property type="term" value="P:DNA replication"/>
    <property type="evidence" value="ECO:0007669"/>
    <property type="project" value="UniProtKB-UniRule"/>
</dbReference>
<feature type="active site" description="For autocatalytic cleavage activity" evidence="13">
    <location>
        <position position="130"/>
    </location>
</feature>
<dbReference type="AlphaFoldDB" id="A0A1H3NLK5"/>
<keyword evidence="11 13" id="KW-0234">DNA repair</keyword>
<dbReference type="InterPro" id="IPR036286">
    <property type="entry name" value="LexA/Signal_pep-like_sf"/>
</dbReference>
<dbReference type="STRING" id="159292.SAMN05192546_105177"/>
<dbReference type="SUPFAM" id="SSF51306">
    <property type="entry name" value="LexA/Signal peptidase"/>
    <property type="match status" value="1"/>
</dbReference>
<comment type="function">
    <text evidence="13">Represses a number of genes involved in the response to DNA damage (SOS response), including recA and lexA. In the presence of single-stranded DNA, RecA interacts with LexA causing an autocatalytic cleavage which disrupts the DNA-binding part of LexA, leading to derepression of the SOS regulon and eventually DNA repair.</text>
</comment>
<keyword evidence="6 13" id="KW-0378">Hydrolase</keyword>
<evidence type="ECO:0000256" key="14">
    <source>
        <dbReference type="RuleBase" id="RU003991"/>
    </source>
</evidence>
<evidence type="ECO:0000313" key="17">
    <source>
        <dbReference type="EMBL" id="SDY89633.1"/>
    </source>
</evidence>
<evidence type="ECO:0000256" key="11">
    <source>
        <dbReference type="ARBA" id="ARBA00023204"/>
    </source>
</evidence>
<dbReference type="GO" id="GO:0004252">
    <property type="term" value="F:serine-type endopeptidase activity"/>
    <property type="evidence" value="ECO:0007669"/>
    <property type="project" value="UniProtKB-UniRule"/>
</dbReference>
<evidence type="ECO:0000256" key="8">
    <source>
        <dbReference type="ARBA" id="ARBA00023015"/>
    </source>
</evidence>
<dbReference type="SUPFAM" id="SSF46785">
    <property type="entry name" value="Winged helix' DNA-binding domain"/>
    <property type="match status" value="1"/>
</dbReference>
<comment type="similarity">
    <text evidence="1 13 14">Belongs to the peptidase S24 family.</text>
</comment>
<evidence type="ECO:0000256" key="4">
    <source>
        <dbReference type="ARBA" id="ARBA00022705"/>
    </source>
</evidence>
<evidence type="ECO:0000256" key="12">
    <source>
        <dbReference type="ARBA" id="ARBA00023236"/>
    </source>
</evidence>
<name>A0A1H3NLK5_9FIRM</name>
<dbReference type="InterPro" id="IPR036388">
    <property type="entry name" value="WH-like_DNA-bd_sf"/>
</dbReference>
<dbReference type="OrthoDB" id="9802364at2"/>
<evidence type="ECO:0000256" key="3">
    <source>
        <dbReference type="ARBA" id="ARBA00022491"/>
    </source>
</evidence>
<dbReference type="InterPro" id="IPR006199">
    <property type="entry name" value="LexA_DNA-bd_dom"/>
</dbReference>
<dbReference type="FunFam" id="1.10.10.10:FF:000009">
    <property type="entry name" value="LexA repressor"/>
    <property type="match status" value="1"/>
</dbReference>
<evidence type="ECO:0000313" key="18">
    <source>
        <dbReference type="Proteomes" id="UP000199230"/>
    </source>
</evidence>
<feature type="active site" description="For autocatalytic cleavage activity" evidence="13">
    <location>
        <position position="167"/>
    </location>
</feature>
<comment type="catalytic activity">
    <reaction evidence="13">
        <text>Hydrolysis of Ala-|-Gly bond in repressor LexA.</text>
        <dbReference type="EC" id="3.4.21.88"/>
    </reaction>
</comment>
<evidence type="ECO:0000256" key="10">
    <source>
        <dbReference type="ARBA" id="ARBA00023163"/>
    </source>
</evidence>
<dbReference type="Gene3D" id="2.10.109.10">
    <property type="entry name" value="Umud Fragment, subunit A"/>
    <property type="match status" value="1"/>
</dbReference>
<evidence type="ECO:0000256" key="1">
    <source>
        <dbReference type="ARBA" id="ARBA00007484"/>
    </source>
</evidence>
<dbReference type="InterPro" id="IPR006197">
    <property type="entry name" value="Peptidase_S24_LexA"/>
</dbReference>
<dbReference type="PANTHER" id="PTHR33516">
    <property type="entry name" value="LEXA REPRESSOR"/>
    <property type="match status" value="1"/>
</dbReference>
<evidence type="ECO:0000256" key="2">
    <source>
        <dbReference type="ARBA" id="ARBA00011738"/>
    </source>
</evidence>
<evidence type="ECO:0000256" key="7">
    <source>
        <dbReference type="ARBA" id="ARBA00022813"/>
    </source>
</evidence>
<dbReference type="GO" id="GO:0009432">
    <property type="term" value="P:SOS response"/>
    <property type="evidence" value="ECO:0007669"/>
    <property type="project" value="UniProtKB-UniRule"/>
</dbReference>
<dbReference type="CDD" id="cd06529">
    <property type="entry name" value="S24_LexA-like"/>
    <property type="match status" value="1"/>
</dbReference>
<dbReference type="GO" id="GO:0006508">
    <property type="term" value="P:proteolysis"/>
    <property type="evidence" value="ECO:0007669"/>
    <property type="project" value="InterPro"/>
</dbReference>
<keyword evidence="9 13" id="KW-0238">DNA-binding</keyword>
<dbReference type="PANTHER" id="PTHR33516:SF2">
    <property type="entry name" value="LEXA REPRESSOR-RELATED"/>
    <property type="match status" value="1"/>
</dbReference>
<keyword evidence="12 13" id="KW-0742">SOS response</keyword>
<feature type="domain" description="Peptidase S24/S26A/S26B/S26C" evidence="15">
    <location>
        <begin position="87"/>
        <end position="200"/>
    </location>
</feature>
<keyword evidence="7 13" id="KW-0068">Autocatalytic cleavage</keyword>
<sequence>MYEDLTMKQKCVLNFLKETVLQRGYPPSVREIGEAVDLKSTSTVHSHLTNLEKKGYIKRDPSKPRAIEIMDYQYQDQNISKRMINVPLVGKVTAGEPILATENIEDVFPLPIDFLETSEDIFMLKIEGLSMVEAGILNNDQVVVKKQSTAENGDIVVALLEDEATVKRFFKEKKGFRLQPENDHMEPLYVSEVFILGKVIGLIRRF</sequence>
<dbReference type="Pfam" id="PF00717">
    <property type="entry name" value="Peptidase_S24"/>
    <property type="match status" value="1"/>
</dbReference>
<reference evidence="17 18" key="1">
    <citation type="submission" date="2016-10" db="EMBL/GenBank/DDBJ databases">
        <authorList>
            <person name="de Groot N.N."/>
        </authorList>
    </citation>
    <scope>NUCLEOTIDE SEQUENCE [LARGE SCALE GENOMIC DNA]</scope>
    <source>
        <strain evidence="17 18">APO</strain>
    </source>
</reference>
<dbReference type="Proteomes" id="UP000199230">
    <property type="component" value="Unassembled WGS sequence"/>
</dbReference>
<dbReference type="PRINTS" id="PR00726">
    <property type="entry name" value="LEXASERPTASE"/>
</dbReference>
<keyword evidence="8 13" id="KW-0805">Transcription regulation</keyword>
<comment type="subunit">
    <text evidence="2 13">Homodimer.</text>
</comment>
<dbReference type="GO" id="GO:0045892">
    <property type="term" value="P:negative regulation of DNA-templated transcription"/>
    <property type="evidence" value="ECO:0007669"/>
    <property type="project" value="UniProtKB-UniRule"/>
</dbReference>
<evidence type="ECO:0000259" key="16">
    <source>
        <dbReference type="Pfam" id="PF01726"/>
    </source>
</evidence>
<dbReference type="FunFam" id="2.10.109.10:FF:000001">
    <property type="entry name" value="LexA repressor"/>
    <property type="match status" value="1"/>
</dbReference>